<protein>
    <submittedName>
        <fullName evidence="1">Uncharacterized protein</fullName>
    </submittedName>
</protein>
<evidence type="ECO:0000313" key="2">
    <source>
        <dbReference type="Proteomes" id="UP000827872"/>
    </source>
</evidence>
<proteinExistence type="predicted"/>
<keyword evidence="2" id="KW-1185">Reference proteome</keyword>
<dbReference type="EMBL" id="CM037619">
    <property type="protein sequence ID" value="KAH8006522.1"/>
    <property type="molecule type" value="Genomic_DNA"/>
</dbReference>
<dbReference type="Proteomes" id="UP000827872">
    <property type="component" value="Linkage Group LG06"/>
</dbReference>
<reference evidence="1" key="1">
    <citation type="submission" date="2021-08" db="EMBL/GenBank/DDBJ databases">
        <title>The first chromosome-level gecko genome reveals the dynamic sex chromosomes of Neotropical dwarf geckos (Sphaerodactylidae: Sphaerodactylus).</title>
        <authorList>
            <person name="Pinto B.J."/>
            <person name="Keating S.E."/>
            <person name="Gamble T."/>
        </authorList>
    </citation>
    <scope>NUCLEOTIDE SEQUENCE</scope>
    <source>
        <strain evidence="1">TG3544</strain>
    </source>
</reference>
<sequence length="96" mass="11043">MCPEWLNGEMWLMDDMCLERAAGLKELLLGKSSKLSWIFLHFFDLLDIFRFRPHPLDPMIELVQTVYEHLKLSYTIGPPNPIWSTVVIHSSAIAGA</sequence>
<organism evidence="1 2">
    <name type="scientific">Sphaerodactylus townsendi</name>
    <dbReference type="NCBI Taxonomy" id="933632"/>
    <lineage>
        <taxon>Eukaryota</taxon>
        <taxon>Metazoa</taxon>
        <taxon>Chordata</taxon>
        <taxon>Craniata</taxon>
        <taxon>Vertebrata</taxon>
        <taxon>Euteleostomi</taxon>
        <taxon>Lepidosauria</taxon>
        <taxon>Squamata</taxon>
        <taxon>Bifurcata</taxon>
        <taxon>Gekkota</taxon>
        <taxon>Sphaerodactylidae</taxon>
        <taxon>Sphaerodactylus</taxon>
    </lineage>
</organism>
<comment type="caution">
    <text evidence="1">The sequence shown here is derived from an EMBL/GenBank/DDBJ whole genome shotgun (WGS) entry which is preliminary data.</text>
</comment>
<name>A0ACB8FMK3_9SAUR</name>
<evidence type="ECO:0000313" key="1">
    <source>
        <dbReference type="EMBL" id="KAH8006522.1"/>
    </source>
</evidence>
<gene>
    <name evidence="1" type="ORF">K3G42_007287</name>
</gene>
<accession>A0ACB8FMK3</accession>